<sequence length="111" mass="12875">MKTDIKEHNFNPRETLKWKYVETPDLTEESKSSFDTWTSNKFKMRGYTFCAKQCINFKQAQSSGTEGVCFSNCINAYSAGFQLLQKEKFNFSEAVKDLKARGVDINEEYNI</sequence>
<protein>
    <submittedName>
        <fullName evidence="1">Uncharacterized protein</fullName>
    </submittedName>
</protein>
<organism evidence="1">
    <name type="scientific">Euplotes harpa</name>
    <dbReference type="NCBI Taxonomy" id="151035"/>
    <lineage>
        <taxon>Eukaryota</taxon>
        <taxon>Sar</taxon>
        <taxon>Alveolata</taxon>
        <taxon>Ciliophora</taxon>
        <taxon>Intramacronucleata</taxon>
        <taxon>Spirotrichea</taxon>
        <taxon>Hypotrichia</taxon>
        <taxon>Euplotida</taxon>
        <taxon>Euplotidae</taxon>
        <taxon>Euplotes</taxon>
    </lineage>
</organism>
<proteinExistence type="predicted"/>
<reference evidence="1" key="1">
    <citation type="submission" date="2021-01" db="EMBL/GenBank/DDBJ databases">
        <authorList>
            <person name="Corre E."/>
            <person name="Pelletier E."/>
            <person name="Niang G."/>
            <person name="Scheremetjew M."/>
            <person name="Finn R."/>
            <person name="Kale V."/>
            <person name="Holt S."/>
            <person name="Cochrane G."/>
            <person name="Meng A."/>
            <person name="Brown T."/>
            <person name="Cohen L."/>
        </authorList>
    </citation>
    <scope>NUCLEOTIDE SEQUENCE</scope>
    <source>
        <strain evidence="1">FSP1.4</strain>
    </source>
</reference>
<evidence type="ECO:0000313" key="1">
    <source>
        <dbReference type="EMBL" id="CAE0349785.1"/>
    </source>
</evidence>
<dbReference type="AlphaFoldDB" id="A0A7S3JA51"/>
<dbReference type="EMBL" id="HBII01021010">
    <property type="protein sequence ID" value="CAE0349785.1"/>
    <property type="molecule type" value="Transcribed_RNA"/>
</dbReference>
<gene>
    <name evidence="1" type="ORF">EHAR0213_LOCUS8698</name>
</gene>
<accession>A0A7S3JA51</accession>
<name>A0A7S3JA51_9SPIT</name>